<gene>
    <name evidence="2" type="ORF">CES85_4478</name>
</gene>
<evidence type="ECO:0000313" key="2">
    <source>
        <dbReference type="EMBL" id="ASV83695.1"/>
    </source>
</evidence>
<dbReference type="Proteomes" id="UP000215256">
    <property type="component" value="Chromosome 2"/>
</dbReference>
<feature type="signal peptide" evidence="1">
    <location>
        <begin position="1"/>
        <end position="19"/>
    </location>
</feature>
<accession>A0A248UAD8</accession>
<dbReference type="RefSeq" id="WP_095444613.1">
    <property type="nucleotide sequence ID" value="NZ_CP022603.1"/>
</dbReference>
<dbReference type="PROSITE" id="PS51257">
    <property type="entry name" value="PROKAR_LIPOPROTEIN"/>
    <property type="match status" value="1"/>
</dbReference>
<protein>
    <recommendedName>
        <fullName evidence="4">Lipoprotein</fullName>
    </recommendedName>
</protein>
<name>A0A248UAD8_9HYPH</name>
<proteinExistence type="predicted"/>
<keyword evidence="1" id="KW-0732">Signal</keyword>
<evidence type="ECO:0000256" key="1">
    <source>
        <dbReference type="SAM" id="SignalP"/>
    </source>
</evidence>
<dbReference type="EMBL" id="CP022603">
    <property type="protein sequence ID" value="ASV83695.1"/>
    <property type="molecule type" value="Genomic_DNA"/>
</dbReference>
<sequence length="111" mass="11419">MKKLIITALFVSAISTACAKRPDAIVPVDIPIAAYTNLSCQALASELLKERTILASLSKQQNEAATGDAVGVFLIGVPASSTFGGDKEGQVAVSKGKVNAIENAAKSKGCR</sequence>
<evidence type="ECO:0000313" key="3">
    <source>
        <dbReference type="Proteomes" id="UP000215256"/>
    </source>
</evidence>
<dbReference type="AlphaFoldDB" id="A0A248UAD8"/>
<dbReference type="OrthoDB" id="7916154at2"/>
<evidence type="ECO:0008006" key="4">
    <source>
        <dbReference type="Google" id="ProtNLM"/>
    </source>
</evidence>
<dbReference type="KEGG" id="och:CES85_4478"/>
<reference evidence="2 3" key="1">
    <citation type="submission" date="2017-07" db="EMBL/GenBank/DDBJ databases">
        <title>Phylogenetic study on the rhizospheric bacterium Ochrobactrum sp. A44.</title>
        <authorList>
            <person name="Krzyzanowska D.M."/>
            <person name="Ossowicki A."/>
            <person name="Rajewska M."/>
            <person name="Maciag T."/>
            <person name="Kaczynski Z."/>
            <person name="Czerwicka M."/>
            <person name="Jafra S."/>
        </authorList>
    </citation>
    <scope>NUCLEOTIDE SEQUENCE [LARGE SCALE GENOMIC DNA]</scope>
    <source>
        <strain evidence="2 3">A44</strain>
    </source>
</reference>
<feature type="chain" id="PRO_5013100452" description="Lipoprotein" evidence="1">
    <location>
        <begin position="20"/>
        <end position="111"/>
    </location>
</feature>
<organism evidence="2 3">
    <name type="scientific">Ochrobactrum quorumnocens</name>
    <dbReference type="NCBI Taxonomy" id="271865"/>
    <lineage>
        <taxon>Bacteria</taxon>
        <taxon>Pseudomonadati</taxon>
        <taxon>Pseudomonadota</taxon>
        <taxon>Alphaproteobacteria</taxon>
        <taxon>Hyphomicrobiales</taxon>
        <taxon>Brucellaceae</taxon>
        <taxon>Brucella/Ochrobactrum group</taxon>
        <taxon>Ochrobactrum</taxon>
    </lineage>
</organism>